<dbReference type="Gene3D" id="1.10.443.10">
    <property type="entry name" value="Intergrase catalytic core"/>
    <property type="match status" value="1"/>
</dbReference>
<dbReference type="PANTHER" id="PTHR30349">
    <property type="entry name" value="PHAGE INTEGRASE-RELATED"/>
    <property type="match status" value="1"/>
</dbReference>
<feature type="domain" description="Tyr recombinase" evidence="5">
    <location>
        <begin position="126"/>
        <end position="185"/>
    </location>
</feature>
<keyword evidence="1" id="KW-0229">DNA integration</keyword>
<dbReference type="SUPFAM" id="SSF56349">
    <property type="entry name" value="DNA breaking-rejoining enzymes"/>
    <property type="match status" value="1"/>
</dbReference>
<dbReference type="Pfam" id="PF02899">
    <property type="entry name" value="Phage_int_SAM_1"/>
    <property type="match status" value="1"/>
</dbReference>
<dbReference type="InterPro" id="IPR050090">
    <property type="entry name" value="Tyrosine_recombinase_XerCD"/>
</dbReference>
<feature type="domain" description="Core-binding (CB)" evidence="6">
    <location>
        <begin position="9"/>
        <end position="102"/>
    </location>
</feature>
<keyword evidence="8" id="KW-1185">Reference proteome</keyword>
<evidence type="ECO:0000256" key="1">
    <source>
        <dbReference type="ARBA" id="ARBA00022908"/>
    </source>
</evidence>
<dbReference type="GO" id="GO:0003677">
    <property type="term" value="F:DNA binding"/>
    <property type="evidence" value="ECO:0007669"/>
    <property type="project" value="UniProtKB-UniRule"/>
</dbReference>
<dbReference type="InterPro" id="IPR044068">
    <property type="entry name" value="CB"/>
</dbReference>
<dbReference type="Pfam" id="PF00589">
    <property type="entry name" value="Phage_integrase"/>
    <property type="match status" value="1"/>
</dbReference>
<dbReference type="PANTHER" id="PTHR30349:SF81">
    <property type="entry name" value="TYROSINE RECOMBINASE XERC"/>
    <property type="match status" value="1"/>
</dbReference>
<dbReference type="InterPro" id="IPR011010">
    <property type="entry name" value="DNA_brk_join_enz"/>
</dbReference>
<dbReference type="PROSITE" id="PS51900">
    <property type="entry name" value="CB"/>
    <property type="match status" value="1"/>
</dbReference>
<dbReference type="GO" id="GO:0006310">
    <property type="term" value="P:DNA recombination"/>
    <property type="evidence" value="ECO:0007669"/>
    <property type="project" value="UniProtKB-KW"/>
</dbReference>
<keyword evidence="3" id="KW-0233">DNA recombination</keyword>
<dbReference type="InterPro" id="IPR004107">
    <property type="entry name" value="Integrase_SAM-like_N"/>
</dbReference>
<organism evidence="7 8">
    <name type="scientific">Stecheria intestinalis</name>
    <dbReference type="NCBI Taxonomy" id="2606630"/>
    <lineage>
        <taxon>Bacteria</taxon>
        <taxon>Bacillati</taxon>
        <taxon>Bacillota</taxon>
        <taxon>Erysipelotrichia</taxon>
        <taxon>Erysipelotrichales</taxon>
        <taxon>Erysipelotrichaceae</taxon>
        <taxon>Stecheria</taxon>
    </lineage>
</organism>
<dbReference type="EMBL" id="VUMN01000035">
    <property type="protein sequence ID" value="MSS59536.1"/>
    <property type="molecule type" value="Genomic_DNA"/>
</dbReference>
<sequence>MKGLEMKNKNFDYYVTSFFTKYLTGERNLSANTIASYRDTFKLLLVFFRDEMDLPPDKVELSELTRENILHFLDWLETSRGIKKSSRNIRLAAIHSFVKYAMVEDIDHFAEYQKILAIKTKKSSSRTVPYLTVEEVKAILSAPDTETVRGRRDKVLLTVMYDTGARVSEICNLKVDDLRLVRVGR</sequence>
<proteinExistence type="predicted"/>
<dbReference type="InterPro" id="IPR002104">
    <property type="entry name" value="Integrase_catalytic"/>
</dbReference>
<name>A0A7X2NUI3_9FIRM</name>
<evidence type="ECO:0000259" key="5">
    <source>
        <dbReference type="PROSITE" id="PS51898"/>
    </source>
</evidence>
<evidence type="ECO:0000259" key="6">
    <source>
        <dbReference type="PROSITE" id="PS51900"/>
    </source>
</evidence>
<keyword evidence="2 4" id="KW-0238">DNA-binding</keyword>
<evidence type="ECO:0000256" key="4">
    <source>
        <dbReference type="PROSITE-ProRule" id="PRU01248"/>
    </source>
</evidence>
<comment type="caution">
    <text evidence="7">The sequence shown here is derived from an EMBL/GenBank/DDBJ whole genome shotgun (WGS) entry which is preliminary data.</text>
</comment>
<protein>
    <submittedName>
        <fullName evidence="7">Tyrosine-type recombinase/integrase</fullName>
    </submittedName>
</protein>
<evidence type="ECO:0000313" key="8">
    <source>
        <dbReference type="Proteomes" id="UP000461880"/>
    </source>
</evidence>
<accession>A0A7X2NUI3</accession>
<dbReference type="GO" id="GO:0015074">
    <property type="term" value="P:DNA integration"/>
    <property type="evidence" value="ECO:0007669"/>
    <property type="project" value="UniProtKB-KW"/>
</dbReference>
<dbReference type="InterPro" id="IPR013762">
    <property type="entry name" value="Integrase-like_cat_sf"/>
</dbReference>
<evidence type="ECO:0000256" key="3">
    <source>
        <dbReference type="ARBA" id="ARBA00023172"/>
    </source>
</evidence>
<dbReference type="InterPro" id="IPR010998">
    <property type="entry name" value="Integrase_recombinase_N"/>
</dbReference>
<reference evidence="7 8" key="1">
    <citation type="submission" date="2019-08" db="EMBL/GenBank/DDBJ databases">
        <title>In-depth cultivation of the pig gut microbiome towards novel bacterial diversity and tailored functional studies.</title>
        <authorList>
            <person name="Wylensek D."/>
            <person name="Hitch T.C.A."/>
            <person name="Clavel T."/>
        </authorList>
    </citation>
    <scope>NUCLEOTIDE SEQUENCE [LARGE SCALE GENOMIC DNA]</scope>
    <source>
        <strain evidence="7 8">Oil+RF-744-GAM-WT-6</strain>
    </source>
</reference>
<dbReference type="Proteomes" id="UP000461880">
    <property type="component" value="Unassembled WGS sequence"/>
</dbReference>
<evidence type="ECO:0000256" key="2">
    <source>
        <dbReference type="ARBA" id="ARBA00023125"/>
    </source>
</evidence>
<dbReference type="PROSITE" id="PS51898">
    <property type="entry name" value="TYR_RECOMBINASE"/>
    <property type="match status" value="1"/>
</dbReference>
<evidence type="ECO:0000313" key="7">
    <source>
        <dbReference type="EMBL" id="MSS59536.1"/>
    </source>
</evidence>
<dbReference type="Gene3D" id="1.10.150.130">
    <property type="match status" value="1"/>
</dbReference>
<dbReference type="AlphaFoldDB" id="A0A7X2NUI3"/>
<gene>
    <name evidence="7" type="ORF">FYJ51_11595</name>
</gene>